<reference evidence="9" key="1">
    <citation type="submission" date="2021-01" db="EMBL/GenBank/DDBJ databases">
        <authorList>
            <person name="Corre E."/>
            <person name="Pelletier E."/>
            <person name="Niang G."/>
            <person name="Scheremetjew M."/>
            <person name="Finn R."/>
            <person name="Kale V."/>
            <person name="Holt S."/>
            <person name="Cochrane G."/>
            <person name="Meng A."/>
            <person name="Brown T."/>
            <person name="Cohen L."/>
        </authorList>
    </citation>
    <scope>NUCLEOTIDE SEQUENCE</scope>
    <source>
        <strain evidence="9">PLY429</strain>
    </source>
</reference>
<proteinExistence type="inferred from homology"/>
<accession>A0A7S1X954</accession>
<evidence type="ECO:0000256" key="3">
    <source>
        <dbReference type="ARBA" id="ARBA00022806"/>
    </source>
</evidence>
<feature type="domain" description="Helicase C-terminal" evidence="8">
    <location>
        <begin position="407"/>
        <end position="555"/>
    </location>
</feature>
<feature type="domain" description="Helicase ATP-binding" evidence="7">
    <location>
        <begin position="186"/>
        <end position="377"/>
    </location>
</feature>
<dbReference type="Gene3D" id="3.40.50.300">
    <property type="entry name" value="P-loop containing nucleotide triphosphate hydrolases"/>
    <property type="match status" value="2"/>
</dbReference>
<keyword evidence="1 5" id="KW-0547">Nucleotide-binding</keyword>
<keyword evidence="3 5" id="KW-0347">Helicase</keyword>
<feature type="region of interest" description="Disordered" evidence="6">
    <location>
        <begin position="1"/>
        <end position="53"/>
    </location>
</feature>
<dbReference type="PROSITE" id="PS00039">
    <property type="entry name" value="DEAD_ATP_HELICASE"/>
    <property type="match status" value="1"/>
</dbReference>
<comment type="similarity">
    <text evidence="5">Belongs to the DEAD box helicase family.</text>
</comment>
<feature type="compositionally biased region" description="Low complexity" evidence="6">
    <location>
        <begin position="36"/>
        <end position="45"/>
    </location>
</feature>
<dbReference type="SUPFAM" id="SSF52540">
    <property type="entry name" value="P-loop containing nucleoside triphosphate hydrolases"/>
    <property type="match status" value="1"/>
</dbReference>
<dbReference type="GO" id="GO:0003724">
    <property type="term" value="F:RNA helicase activity"/>
    <property type="evidence" value="ECO:0007669"/>
    <property type="project" value="TreeGrafter"/>
</dbReference>
<protein>
    <recommendedName>
        <fullName evidence="10">RNA helicase</fullName>
    </recommendedName>
</protein>
<evidence type="ECO:0000256" key="5">
    <source>
        <dbReference type="RuleBase" id="RU000492"/>
    </source>
</evidence>
<dbReference type="SMART" id="SM00490">
    <property type="entry name" value="HELICc"/>
    <property type="match status" value="1"/>
</dbReference>
<dbReference type="GO" id="GO:0016787">
    <property type="term" value="F:hydrolase activity"/>
    <property type="evidence" value="ECO:0007669"/>
    <property type="project" value="UniProtKB-KW"/>
</dbReference>
<evidence type="ECO:0000259" key="8">
    <source>
        <dbReference type="PROSITE" id="PS51194"/>
    </source>
</evidence>
<evidence type="ECO:0000259" key="7">
    <source>
        <dbReference type="PROSITE" id="PS51192"/>
    </source>
</evidence>
<dbReference type="PANTHER" id="PTHR47959">
    <property type="entry name" value="ATP-DEPENDENT RNA HELICASE RHLE-RELATED"/>
    <property type="match status" value="1"/>
</dbReference>
<dbReference type="InterPro" id="IPR001650">
    <property type="entry name" value="Helicase_C-like"/>
</dbReference>
<dbReference type="CDD" id="cd17956">
    <property type="entry name" value="DEADc_DDX51"/>
    <property type="match status" value="1"/>
</dbReference>
<evidence type="ECO:0000256" key="4">
    <source>
        <dbReference type="ARBA" id="ARBA00022840"/>
    </source>
</evidence>
<dbReference type="SMART" id="SM00487">
    <property type="entry name" value="DEXDc"/>
    <property type="match status" value="1"/>
</dbReference>
<dbReference type="Pfam" id="PF00270">
    <property type="entry name" value="DEAD"/>
    <property type="match status" value="1"/>
</dbReference>
<gene>
    <name evidence="9" type="ORF">TCHU04912_LOCUS19781</name>
</gene>
<evidence type="ECO:0000256" key="1">
    <source>
        <dbReference type="ARBA" id="ARBA00022741"/>
    </source>
</evidence>
<dbReference type="Pfam" id="PF00271">
    <property type="entry name" value="Helicase_C"/>
    <property type="match status" value="1"/>
</dbReference>
<sequence length="607" mass="67111">MMVKSREQENGKAEGQVRKKEGKKRKGGEVVGLDTSSAVVGAGSADKGKKKKKAKLTIWEKYELHKQFVKEMKDEAEKVEAEEEEAQAVAKAAAEDSGEAKDEEARAAPVARQPDYAPDAAKNLEESKSKKTPVLPWMRVPITIEGGLGTHLEEVRGLDPRLMQALQTNGMVELFPVQAALWNLTAGGHSRLHDVCLCAPTGSGKTLAYAIPMAQSLSRYWTRRLRGLILAPTRDLAQQVFDVFCQLAPAVGLSCGLMAGKDTIKAEAAMLVREDGSSGVDILIATPGRLMSHIQSTEGFTLHDVQFLVVDEADRLLRQSYHEWLPTVLESTPPRPDLRAAELADSESGVLKMIVSATLTQDPSKIERLQLHCPRFIAVSAQDYRYKLPRELQEHKVMCEGAEKPLVLVALLNQLVNESTVVFTASVEATHRLWLMLDSFTELRNRAVEYSSHVSGVQRQASLSAFRNGQSKILVASDAMTRGMDVAGITAVVNYDTPVYSKTYVHRAGRTARAGRQGKVFTLLRYEDMRHFKSMLRKADNTFVRDYVVEAEYVDTLRPQLEGVLDQVKSRMAAEASGQTSMSVDVGAIKQIVKRQAEKNLYNLGYK</sequence>
<dbReference type="InterPro" id="IPR027417">
    <property type="entry name" value="P-loop_NTPase"/>
</dbReference>
<dbReference type="PANTHER" id="PTHR47959:SF1">
    <property type="entry name" value="ATP-DEPENDENT RNA HELICASE DBPA"/>
    <property type="match status" value="1"/>
</dbReference>
<dbReference type="PROSITE" id="PS51192">
    <property type="entry name" value="HELICASE_ATP_BIND_1"/>
    <property type="match status" value="1"/>
</dbReference>
<dbReference type="CDD" id="cd18787">
    <property type="entry name" value="SF2_C_DEAD"/>
    <property type="match status" value="1"/>
</dbReference>
<dbReference type="GO" id="GO:0003676">
    <property type="term" value="F:nucleic acid binding"/>
    <property type="evidence" value="ECO:0007669"/>
    <property type="project" value="InterPro"/>
</dbReference>
<evidence type="ECO:0000256" key="6">
    <source>
        <dbReference type="SAM" id="MobiDB-lite"/>
    </source>
</evidence>
<feature type="region of interest" description="Disordered" evidence="6">
    <location>
        <begin position="74"/>
        <end position="128"/>
    </location>
</feature>
<keyword evidence="2 5" id="KW-0378">Hydrolase</keyword>
<evidence type="ECO:0000313" key="9">
    <source>
        <dbReference type="EMBL" id="CAD9218888.1"/>
    </source>
</evidence>
<keyword evidence="4 5" id="KW-0067">ATP-binding</keyword>
<dbReference type="InterPro" id="IPR000629">
    <property type="entry name" value="RNA-helicase_DEAD-box_CS"/>
</dbReference>
<dbReference type="InterPro" id="IPR011545">
    <property type="entry name" value="DEAD/DEAH_box_helicase_dom"/>
</dbReference>
<dbReference type="AlphaFoldDB" id="A0A7S1X954"/>
<evidence type="ECO:0008006" key="10">
    <source>
        <dbReference type="Google" id="ProtNLM"/>
    </source>
</evidence>
<dbReference type="GO" id="GO:0005829">
    <property type="term" value="C:cytosol"/>
    <property type="evidence" value="ECO:0007669"/>
    <property type="project" value="TreeGrafter"/>
</dbReference>
<dbReference type="InterPro" id="IPR050079">
    <property type="entry name" value="DEAD_box_RNA_helicase"/>
</dbReference>
<evidence type="ECO:0000256" key="2">
    <source>
        <dbReference type="ARBA" id="ARBA00022801"/>
    </source>
</evidence>
<dbReference type="GO" id="GO:0005524">
    <property type="term" value="F:ATP binding"/>
    <property type="evidence" value="ECO:0007669"/>
    <property type="project" value="UniProtKB-KW"/>
</dbReference>
<dbReference type="InterPro" id="IPR014001">
    <property type="entry name" value="Helicase_ATP-bd"/>
</dbReference>
<name>A0A7S1X954_9CHLO</name>
<organism evidence="9">
    <name type="scientific">Tetraselmis chuii</name>
    <dbReference type="NCBI Taxonomy" id="63592"/>
    <lineage>
        <taxon>Eukaryota</taxon>
        <taxon>Viridiplantae</taxon>
        <taxon>Chlorophyta</taxon>
        <taxon>core chlorophytes</taxon>
        <taxon>Chlorodendrophyceae</taxon>
        <taxon>Chlorodendrales</taxon>
        <taxon>Chlorodendraceae</taxon>
        <taxon>Tetraselmis</taxon>
    </lineage>
</organism>
<dbReference type="EMBL" id="HBGG01038379">
    <property type="protein sequence ID" value="CAD9218888.1"/>
    <property type="molecule type" value="Transcribed_RNA"/>
</dbReference>
<feature type="compositionally biased region" description="Basic and acidic residues" evidence="6">
    <location>
        <begin position="1"/>
        <end position="19"/>
    </location>
</feature>
<dbReference type="PROSITE" id="PS51194">
    <property type="entry name" value="HELICASE_CTER"/>
    <property type="match status" value="1"/>
</dbReference>